<evidence type="ECO:0000256" key="4">
    <source>
        <dbReference type="ARBA" id="ARBA00005189"/>
    </source>
</evidence>
<keyword evidence="10" id="KW-0808">Transferase</keyword>
<evidence type="ECO:0000256" key="5">
    <source>
        <dbReference type="ARBA" id="ARBA00010185"/>
    </source>
</evidence>
<evidence type="ECO:0000256" key="7">
    <source>
        <dbReference type="ARBA" id="ARBA00019373"/>
    </source>
</evidence>
<feature type="transmembrane region" description="Helical" evidence="24">
    <location>
        <begin position="7"/>
        <end position="24"/>
    </location>
</feature>
<keyword evidence="9" id="KW-0444">Lipid biosynthesis</keyword>
<comment type="caution">
    <text evidence="25">The sequence shown here is derived from an EMBL/GenBank/DDBJ whole genome shotgun (WGS) entry which is preliminary data.</text>
</comment>
<evidence type="ECO:0000256" key="22">
    <source>
        <dbReference type="ARBA" id="ARBA00032743"/>
    </source>
</evidence>
<comment type="pathway">
    <text evidence="4">Lipid metabolism.</text>
</comment>
<evidence type="ECO:0000256" key="11">
    <source>
        <dbReference type="ARBA" id="ARBA00022692"/>
    </source>
</evidence>
<evidence type="ECO:0000256" key="16">
    <source>
        <dbReference type="ARBA" id="ARBA00023209"/>
    </source>
</evidence>
<reference evidence="25 26" key="1">
    <citation type="submission" date="2023-03" db="EMBL/GenBank/DDBJ databases">
        <title>Host association and intracellularity evolved multiple times independently in the Rickettsiales.</title>
        <authorList>
            <person name="Castelli M."/>
            <person name="Nardi T."/>
            <person name="Gammuto L."/>
            <person name="Bellinzona G."/>
            <person name="Sabaneyeva E."/>
            <person name="Potekhin A."/>
            <person name="Serra V."/>
            <person name="Petroni G."/>
            <person name="Sassera D."/>
        </authorList>
    </citation>
    <scope>NUCLEOTIDE SEQUENCE [LARGE SCALE GENOMIC DNA]</scope>
    <source>
        <strain evidence="25 26">Sr 2-6</strain>
    </source>
</reference>
<evidence type="ECO:0000256" key="17">
    <source>
        <dbReference type="ARBA" id="ARBA00023264"/>
    </source>
</evidence>
<evidence type="ECO:0000256" key="15">
    <source>
        <dbReference type="ARBA" id="ARBA00023136"/>
    </source>
</evidence>
<protein>
    <recommendedName>
        <fullName evidence="7">Phosphatidate cytidylyltransferase</fullName>
        <ecNumber evidence="6">2.7.7.41</ecNumber>
    </recommendedName>
    <alternativeName>
        <fullName evidence="20">CDP-DAG synthase</fullName>
    </alternativeName>
    <alternativeName>
        <fullName evidence="22">CDP-DG synthase</fullName>
    </alternativeName>
    <alternativeName>
        <fullName evidence="18">CDP-diacylglycerol synthase</fullName>
    </alternativeName>
    <alternativeName>
        <fullName evidence="21">CDP-diglyceride pyrophosphorylase</fullName>
    </alternativeName>
    <alternativeName>
        <fullName evidence="23">CDP-diglyceride synthase</fullName>
    </alternativeName>
    <alternativeName>
        <fullName evidence="19">CTP:phosphatidate cytidylyltransferase</fullName>
    </alternativeName>
</protein>
<feature type="transmembrane region" description="Helical" evidence="24">
    <location>
        <begin position="82"/>
        <end position="102"/>
    </location>
</feature>
<gene>
    <name evidence="25" type="ORF">Megvenef_00609</name>
</gene>
<keyword evidence="11 24" id="KW-0812">Transmembrane</keyword>
<keyword evidence="12 25" id="KW-0548">Nucleotidyltransferase</keyword>
<evidence type="ECO:0000256" key="2">
    <source>
        <dbReference type="ARBA" id="ARBA00004651"/>
    </source>
</evidence>
<keyword evidence="26" id="KW-1185">Reference proteome</keyword>
<name>A0ABU5NBY6_9RICK</name>
<evidence type="ECO:0000256" key="14">
    <source>
        <dbReference type="ARBA" id="ARBA00023098"/>
    </source>
</evidence>
<keyword evidence="17" id="KW-1208">Phospholipid metabolism</keyword>
<evidence type="ECO:0000256" key="23">
    <source>
        <dbReference type="ARBA" id="ARBA00033406"/>
    </source>
</evidence>
<evidence type="ECO:0000256" key="18">
    <source>
        <dbReference type="ARBA" id="ARBA00029893"/>
    </source>
</evidence>
<evidence type="ECO:0000256" key="19">
    <source>
        <dbReference type="ARBA" id="ARBA00031825"/>
    </source>
</evidence>
<keyword evidence="13 24" id="KW-1133">Transmembrane helix</keyword>
<dbReference type="EC" id="2.7.7.41" evidence="6"/>
<evidence type="ECO:0000256" key="20">
    <source>
        <dbReference type="ARBA" id="ARBA00032253"/>
    </source>
</evidence>
<comment type="similarity">
    <text evidence="5">Belongs to the CDS family.</text>
</comment>
<comment type="subcellular location">
    <subcellularLocation>
        <location evidence="2">Cell membrane</location>
        <topology evidence="2">Multi-pass membrane protein</topology>
    </subcellularLocation>
</comment>
<evidence type="ECO:0000256" key="12">
    <source>
        <dbReference type="ARBA" id="ARBA00022695"/>
    </source>
</evidence>
<evidence type="ECO:0000256" key="24">
    <source>
        <dbReference type="SAM" id="Phobius"/>
    </source>
</evidence>
<proteinExistence type="inferred from homology"/>
<dbReference type="Proteomes" id="UP001291687">
    <property type="component" value="Unassembled WGS sequence"/>
</dbReference>
<evidence type="ECO:0000256" key="9">
    <source>
        <dbReference type="ARBA" id="ARBA00022516"/>
    </source>
</evidence>
<evidence type="ECO:0000256" key="1">
    <source>
        <dbReference type="ARBA" id="ARBA00001698"/>
    </source>
</evidence>
<keyword evidence="8" id="KW-1003">Cell membrane</keyword>
<keyword evidence="16" id="KW-0594">Phospholipid biosynthesis</keyword>
<evidence type="ECO:0000313" key="26">
    <source>
        <dbReference type="Proteomes" id="UP001291687"/>
    </source>
</evidence>
<feature type="transmembrane region" description="Helical" evidence="24">
    <location>
        <begin position="30"/>
        <end position="47"/>
    </location>
</feature>
<comment type="catalytic activity">
    <reaction evidence="1">
        <text>a 1,2-diacyl-sn-glycero-3-phosphate + CTP + H(+) = a CDP-1,2-diacyl-sn-glycerol + diphosphate</text>
        <dbReference type="Rhea" id="RHEA:16229"/>
        <dbReference type="ChEBI" id="CHEBI:15378"/>
        <dbReference type="ChEBI" id="CHEBI:33019"/>
        <dbReference type="ChEBI" id="CHEBI:37563"/>
        <dbReference type="ChEBI" id="CHEBI:58332"/>
        <dbReference type="ChEBI" id="CHEBI:58608"/>
        <dbReference type="EC" id="2.7.7.41"/>
    </reaction>
</comment>
<dbReference type="EMBL" id="JARJFB010000033">
    <property type="protein sequence ID" value="MEA0970642.1"/>
    <property type="molecule type" value="Genomic_DNA"/>
</dbReference>
<sequence length="218" mass="23931">MNKRNLLIRCLSGLALGCFFIVAIFFLRPLFYIALYSIATLMLLEWYNITKTSIYHNLIGLLAIPIPIASLLLISYIDQTGWLLMTFFCIVWSVDVMAMFGGKLIGGPKLAPKTSPNKTISGLVIGVLSAIISVNILTLISGYTLPYMIDKSNISLSFFALVIGVIAQISDLSVSLIKRKFKIKDTGTIIPGHGGALDRFDSIILTAPLIALYLINRV</sequence>
<keyword evidence="14" id="KW-0443">Lipid metabolism</keyword>
<dbReference type="GO" id="GO:0016779">
    <property type="term" value="F:nucleotidyltransferase activity"/>
    <property type="evidence" value="ECO:0007669"/>
    <property type="project" value="UniProtKB-KW"/>
</dbReference>
<feature type="transmembrane region" description="Helical" evidence="24">
    <location>
        <begin position="54"/>
        <end position="76"/>
    </location>
</feature>
<dbReference type="RefSeq" id="WP_322776545.1">
    <property type="nucleotide sequence ID" value="NZ_JARJFB010000033.1"/>
</dbReference>
<accession>A0ABU5NBY6</accession>
<evidence type="ECO:0000256" key="3">
    <source>
        <dbReference type="ARBA" id="ARBA00005119"/>
    </source>
</evidence>
<evidence type="ECO:0000256" key="10">
    <source>
        <dbReference type="ARBA" id="ARBA00022679"/>
    </source>
</evidence>
<feature type="transmembrane region" description="Helical" evidence="24">
    <location>
        <begin position="123"/>
        <end position="144"/>
    </location>
</feature>
<organism evidence="25 26">
    <name type="scientific">Candidatus Megaera venefica</name>
    <dbReference type="NCBI Taxonomy" id="2055910"/>
    <lineage>
        <taxon>Bacteria</taxon>
        <taxon>Pseudomonadati</taxon>
        <taxon>Pseudomonadota</taxon>
        <taxon>Alphaproteobacteria</taxon>
        <taxon>Rickettsiales</taxon>
        <taxon>Rickettsiaceae</taxon>
        <taxon>Candidatus Megaera</taxon>
    </lineage>
</organism>
<evidence type="ECO:0000256" key="13">
    <source>
        <dbReference type="ARBA" id="ARBA00022989"/>
    </source>
</evidence>
<dbReference type="PANTHER" id="PTHR46382:SF1">
    <property type="entry name" value="PHOSPHATIDATE CYTIDYLYLTRANSFERASE"/>
    <property type="match status" value="1"/>
</dbReference>
<evidence type="ECO:0000313" key="25">
    <source>
        <dbReference type="EMBL" id="MEA0970642.1"/>
    </source>
</evidence>
<comment type="pathway">
    <text evidence="3">Phospholipid metabolism; CDP-diacylglycerol biosynthesis; CDP-diacylglycerol from sn-glycerol 3-phosphate: step 3/3.</text>
</comment>
<dbReference type="Pfam" id="PF01148">
    <property type="entry name" value="CTP_transf_1"/>
    <property type="match status" value="1"/>
</dbReference>
<dbReference type="PANTHER" id="PTHR46382">
    <property type="entry name" value="PHOSPHATIDATE CYTIDYLYLTRANSFERASE"/>
    <property type="match status" value="1"/>
</dbReference>
<keyword evidence="15 24" id="KW-0472">Membrane</keyword>
<evidence type="ECO:0000256" key="21">
    <source>
        <dbReference type="ARBA" id="ARBA00032396"/>
    </source>
</evidence>
<evidence type="ECO:0000256" key="6">
    <source>
        <dbReference type="ARBA" id="ARBA00012487"/>
    </source>
</evidence>
<evidence type="ECO:0000256" key="8">
    <source>
        <dbReference type="ARBA" id="ARBA00022475"/>
    </source>
</evidence>
<feature type="transmembrane region" description="Helical" evidence="24">
    <location>
        <begin position="156"/>
        <end position="177"/>
    </location>
</feature>